<dbReference type="PANTHER" id="PTHR12425:SF5">
    <property type="entry name" value="SYNEMBRYN"/>
    <property type="match status" value="1"/>
</dbReference>
<comment type="similarity">
    <text evidence="2">Belongs to the synembryn family.</text>
</comment>
<accession>A9V3L7</accession>
<dbReference type="InterPro" id="IPR008376">
    <property type="entry name" value="Chaperone_Ric-8_A/B"/>
</dbReference>
<dbReference type="eggNOG" id="KOG4464">
    <property type="taxonomic scope" value="Eukaryota"/>
</dbReference>
<feature type="region of interest" description="Disordered" evidence="6">
    <location>
        <begin position="355"/>
        <end position="395"/>
    </location>
</feature>
<reference evidence="7 8" key="1">
    <citation type="journal article" date="2008" name="Nature">
        <title>The genome of the choanoflagellate Monosiga brevicollis and the origin of metazoans.</title>
        <authorList>
            <consortium name="JGI Sequencing"/>
            <person name="King N."/>
            <person name="Westbrook M.J."/>
            <person name="Young S.L."/>
            <person name="Kuo A."/>
            <person name="Abedin M."/>
            <person name="Chapman J."/>
            <person name="Fairclough S."/>
            <person name="Hellsten U."/>
            <person name="Isogai Y."/>
            <person name="Letunic I."/>
            <person name="Marr M."/>
            <person name="Pincus D."/>
            <person name="Putnam N."/>
            <person name="Rokas A."/>
            <person name="Wright K.J."/>
            <person name="Zuzow R."/>
            <person name="Dirks W."/>
            <person name="Good M."/>
            <person name="Goodstein D."/>
            <person name="Lemons D."/>
            <person name="Li W."/>
            <person name="Lyons J.B."/>
            <person name="Morris A."/>
            <person name="Nichols S."/>
            <person name="Richter D.J."/>
            <person name="Salamov A."/>
            <person name="Bork P."/>
            <person name="Lim W.A."/>
            <person name="Manning G."/>
            <person name="Miller W.T."/>
            <person name="McGinnis W."/>
            <person name="Shapiro H."/>
            <person name="Tjian R."/>
            <person name="Grigoriev I.V."/>
            <person name="Rokhsar D."/>
        </authorList>
    </citation>
    <scope>NUCLEOTIDE SEQUENCE [LARGE SCALE GENOMIC DNA]</scope>
    <source>
        <strain evidence="8">MX1 / ATCC 50154</strain>
    </source>
</reference>
<dbReference type="KEGG" id="mbr:MONBRDRAFT_26817"/>
<dbReference type="GeneID" id="5892660"/>
<dbReference type="PRINTS" id="PR01802">
    <property type="entry name" value="SYNEMBRYN"/>
</dbReference>
<dbReference type="EMBL" id="CH991557">
    <property type="protein sequence ID" value="EDQ87836.1"/>
    <property type="molecule type" value="Genomic_DNA"/>
</dbReference>
<evidence type="ECO:0000313" key="8">
    <source>
        <dbReference type="Proteomes" id="UP000001357"/>
    </source>
</evidence>
<organism evidence="7 8">
    <name type="scientific">Monosiga brevicollis</name>
    <name type="common">Choanoflagellate</name>
    <dbReference type="NCBI Taxonomy" id="81824"/>
    <lineage>
        <taxon>Eukaryota</taxon>
        <taxon>Choanoflagellata</taxon>
        <taxon>Craspedida</taxon>
        <taxon>Salpingoecidae</taxon>
        <taxon>Monosiga</taxon>
    </lineage>
</organism>
<keyword evidence="3" id="KW-0963">Cytoplasm</keyword>
<name>A9V3L7_MONBE</name>
<dbReference type="GO" id="GO:0005737">
    <property type="term" value="C:cytoplasm"/>
    <property type="evidence" value="ECO:0000318"/>
    <property type="project" value="GO_Central"/>
</dbReference>
<dbReference type="GO" id="GO:0005085">
    <property type="term" value="F:guanyl-nucleotide exchange factor activity"/>
    <property type="evidence" value="ECO:0000318"/>
    <property type="project" value="GO_Central"/>
</dbReference>
<evidence type="ECO:0000313" key="7">
    <source>
        <dbReference type="EMBL" id="EDQ87836.1"/>
    </source>
</evidence>
<dbReference type="PANTHER" id="PTHR12425">
    <property type="entry name" value="SYNEMBRYN"/>
    <property type="match status" value="1"/>
</dbReference>
<dbReference type="GO" id="GO:0007186">
    <property type="term" value="P:G protein-coupled receptor signaling pathway"/>
    <property type="evidence" value="ECO:0000318"/>
    <property type="project" value="GO_Central"/>
</dbReference>
<dbReference type="InterPro" id="IPR019318">
    <property type="entry name" value="Gua_nucleotide_exch_fac_Ric8"/>
</dbReference>
<proteinExistence type="inferred from homology"/>
<evidence type="ECO:0000256" key="1">
    <source>
        <dbReference type="ARBA" id="ARBA00004544"/>
    </source>
</evidence>
<keyword evidence="4" id="KW-0344">Guanine-nucleotide releasing factor</keyword>
<protein>
    <submittedName>
        <fullName evidence="7">Uncharacterized protein</fullName>
    </submittedName>
</protein>
<keyword evidence="5" id="KW-0143">Chaperone</keyword>
<evidence type="ECO:0000256" key="5">
    <source>
        <dbReference type="ARBA" id="ARBA00023186"/>
    </source>
</evidence>
<dbReference type="InParanoid" id="A9V3L7"/>
<evidence type="ECO:0000256" key="6">
    <source>
        <dbReference type="SAM" id="MobiDB-lite"/>
    </source>
</evidence>
<dbReference type="GO" id="GO:0001965">
    <property type="term" value="F:G-protein alpha-subunit binding"/>
    <property type="evidence" value="ECO:0000318"/>
    <property type="project" value="GO_Central"/>
</dbReference>
<dbReference type="GO" id="GO:0005938">
    <property type="term" value="C:cell cortex"/>
    <property type="evidence" value="ECO:0007669"/>
    <property type="project" value="UniProtKB-SubCell"/>
</dbReference>
<evidence type="ECO:0000256" key="3">
    <source>
        <dbReference type="ARBA" id="ARBA00022490"/>
    </source>
</evidence>
<dbReference type="Proteomes" id="UP000001357">
    <property type="component" value="Unassembled WGS sequence"/>
</dbReference>
<feature type="compositionally biased region" description="Acidic residues" evidence="6">
    <location>
        <begin position="360"/>
        <end position="369"/>
    </location>
</feature>
<evidence type="ECO:0000256" key="2">
    <source>
        <dbReference type="ARBA" id="ARBA00009049"/>
    </source>
</evidence>
<dbReference type="RefSeq" id="XP_001747369.1">
    <property type="nucleotide sequence ID" value="XM_001747317.1"/>
</dbReference>
<gene>
    <name evidence="7" type="ORF">MONBRDRAFT_26817</name>
</gene>
<dbReference type="Pfam" id="PF10165">
    <property type="entry name" value="Ric8"/>
    <property type="match status" value="1"/>
</dbReference>
<keyword evidence="8" id="KW-1185">Reference proteome</keyword>
<evidence type="ECO:0000256" key="4">
    <source>
        <dbReference type="ARBA" id="ARBA00022658"/>
    </source>
</evidence>
<sequence>MVDLAAFVAEHAVPGQGQRPADRVIHEVVEQASADLARAEDQDDAAQQQALLVMRIVSRWAGAVPSDKFQDMTRAAFQRVIGTGQAEPSPDHARTVEEACKLFINAMLQPANTHVFDDAQHWALISVSPQTLWFKFLYIMIAKTSSALAVFADSDLCQHWLQRVMQHPAAWRSTPEADLAVHLEALLTAQLAVASKRRPVVRAACELLVALPEDIVCLRLEDMRVDALSLDAIVEQLEHEVLRLEDSEDLRDAIAPYLMVLSVISMNDRASARHLRAKILPPRIDLDSAPEEGDGLRPALIRLMTSHVTHLNMMTSQLLYHLCEKDVNKLVRRTGMGNAAGLLSALGQLGAVADPSNDALESDSEDELEAQGAPVNPVTGRRFSPSTASRPAMTEEEEEARFVHAHPDGNACLTRKELSVLQSIIACHL</sequence>
<dbReference type="AlphaFoldDB" id="A9V3L7"/>
<dbReference type="STRING" id="81824.A9V3L7"/>
<comment type="subcellular location">
    <subcellularLocation>
        <location evidence="1">Cytoplasm</location>
        <location evidence="1">Cell cortex</location>
    </subcellularLocation>
</comment>